<feature type="domain" description="Cell growth-regulating nucleolar protein-like winged helix" evidence="10">
    <location>
        <begin position="279"/>
        <end position="346"/>
    </location>
</feature>
<dbReference type="GO" id="GO:0005730">
    <property type="term" value="C:nucleolus"/>
    <property type="evidence" value="ECO:0007669"/>
    <property type="project" value="TreeGrafter"/>
</dbReference>
<keyword evidence="5" id="KW-0862">Zinc</keyword>
<reference evidence="12" key="1">
    <citation type="submission" date="2013-03" db="EMBL/GenBank/DDBJ databases">
        <title>The Genome Sequence of Anopheles epiroticus epiroticus2.</title>
        <authorList>
            <consortium name="The Broad Institute Genomics Platform"/>
            <person name="Neafsey D.E."/>
            <person name="Howell P."/>
            <person name="Walker B."/>
            <person name="Young S.K."/>
            <person name="Zeng Q."/>
            <person name="Gargeya S."/>
            <person name="Fitzgerald M."/>
            <person name="Haas B."/>
            <person name="Abouelleil A."/>
            <person name="Allen A.W."/>
            <person name="Alvarado L."/>
            <person name="Arachchi H.M."/>
            <person name="Berlin A.M."/>
            <person name="Chapman S.B."/>
            <person name="Gainer-Dewar J."/>
            <person name="Goldberg J."/>
            <person name="Griggs A."/>
            <person name="Gujja S."/>
            <person name="Hansen M."/>
            <person name="Howarth C."/>
            <person name="Imamovic A."/>
            <person name="Ireland A."/>
            <person name="Larimer J."/>
            <person name="McCowan C."/>
            <person name="Murphy C."/>
            <person name="Pearson M."/>
            <person name="Poon T.W."/>
            <person name="Priest M."/>
            <person name="Roberts A."/>
            <person name="Saif S."/>
            <person name="Shea T."/>
            <person name="Sisk P."/>
            <person name="Sykes S."/>
            <person name="Wortman J."/>
            <person name="Nusbaum C."/>
            <person name="Birren B."/>
        </authorList>
    </citation>
    <scope>NUCLEOTIDE SEQUENCE [LARGE SCALE GENOMIC DNA]</scope>
    <source>
        <strain evidence="12">Epiroticus2</strain>
    </source>
</reference>
<evidence type="ECO:0000256" key="2">
    <source>
        <dbReference type="ARBA" id="ARBA00022723"/>
    </source>
</evidence>
<feature type="compositionally biased region" description="Low complexity" evidence="8">
    <location>
        <begin position="198"/>
        <end position="212"/>
    </location>
</feature>
<dbReference type="PANTHER" id="PTHR13100">
    <property type="entry name" value="CELL GROWTH-REGULATING NUCLEOLAR PROTEIN LYAR"/>
    <property type="match status" value="1"/>
</dbReference>
<evidence type="ECO:0000259" key="9">
    <source>
        <dbReference type="Pfam" id="PF08790"/>
    </source>
</evidence>
<reference evidence="11" key="2">
    <citation type="submission" date="2020-05" db="UniProtKB">
        <authorList>
            <consortium name="EnsemblMetazoa"/>
        </authorList>
    </citation>
    <scope>IDENTIFICATION</scope>
    <source>
        <strain evidence="11">Epiroticus2</strain>
    </source>
</reference>
<organism evidence="11 12">
    <name type="scientific">Anopheles epiroticus</name>
    <dbReference type="NCBI Taxonomy" id="199890"/>
    <lineage>
        <taxon>Eukaryota</taxon>
        <taxon>Metazoa</taxon>
        <taxon>Ecdysozoa</taxon>
        <taxon>Arthropoda</taxon>
        <taxon>Hexapoda</taxon>
        <taxon>Insecta</taxon>
        <taxon>Pterygota</taxon>
        <taxon>Neoptera</taxon>
        <taxon>Endopterygota</taxon>
        <taxon>Diptera</taxon>
        <taxon>Nematocera</taxon>
        <taxon>Culicoidea</taxon>
        <taxon>Culicidae</taxon>
        <taxon>Anophelinae</taxon>
        <taxon>Anopheles</taxon>
    </lineage>
</organism>
<evidence type="ECO:0000256" key="3">
    <source>
        <dbReference type="ARBA" id="ARBA00022737"/>
    </source>
</evidence>
<dbReference type="GO" id="GO:0000122">
    <property type="term" value="P:negative regulation of transcription by RNA polymerase II"/>
    <property type="evidence" value="ECO:0007669"/>
    <property type="project" value="TreeGrafter"/>
</dbReference>
<evidence type="ECO:0000256" key="1">
    <source>
        <dbReference type="ARBA" id="ARBA00004123"/>
    </source>
</evidence>
<evidence type="ECO:0000256" key="7">
    <source>
        <dbReference type="PROSITE-ProRule" id="PRU01145"/>
    </source>
</evidence>
<keyword evidence="12" id="KW-1185">Reference proteome</keyword>
<dbReference type="Proteomes" id="UP000075885">
    <property type="component" value="Unassembled WGS sequence"/>
</dbReference>
<evidence type="ECO:0000256" key="4">
    <source>
        <dbReference type="ARBA" id="ARBA00022771"/>
    </source>
</evidence>
<evidence type="ECO:0000256" key="5">
    <source>
        <dbReference type="ARBA" id="ARBA00022833"/>
    </source>
</evidence>
<dbReference type="GO" id="GO:0008270">
    <property type="term" value="F:zinc ion binding"/>
    <property type="evidence" value="ECO:0007669"/>
    <property type="project" value="UniProtKB-KW"/>
</dbReference>
<dbReference type="GO" id="GO:0003677">
    <property type="term" value="F:DNA binding"/>
    <property type="evidence" value="ECO:0007669"/>
    <property type="project" value="InterPro"/>
</dbReference>
<feature type="region of interest" description="Disordered" evidence="8">
    <location>
        <begin position="146"/>
        <end position="279"/>
    </location>
</feature>
<evidence type="ECO:0000256" key="8">
    <source>
        <dbReference type="SAM" id="MobiDB-lite"/>
    </source>
</evidence>
<dbReference type="Gene3D" id="3.30.1490.490">
    <property type="match status" value="1"/>
</dbReference>
<feature type="compositionally biased region" description="Low complexity" evidence="8">
    <location>
        <begin position="263"/>
        <end position="275"/>
    </location>
</feature>
<keyword evidence="6" id="KW-0539">Nucleus</keyword>
<protein>
    <submittedName>
        <fullName evidence="11">Uncharacterized protein</fullName>
    </submittedName>
</protein>
<feature type="compositionally biased region" description="Basic residues" evidence="8">
    <location>
        <begin position="236"/>
        <end position="246"/>
    </location>
</feature>
<dbReference type="Pfam" id="PF08790">
    <property type="entry name" value="zf-LYAR"/>
    <property type="match status" value="1"/>
</dbReference>
<dbReference type="SUPFAM" id="SSF57667">
    <property type="entry name" value="beta-beta-alpha zinc fingers"/>
    <property type="match status" value="2"/>
</dbReference>
<dbReference type="FunFam" id="3.30.1490.490:FF:000001">
    <property type="entry name" value="cell growth-regulating nucleolar protein-like"/>
    <property type="match status" value="1"/>
</dbReference>
<dbReference type="AlphaFoldDB" id="A0A182PPH0"/>
<evidence type="ECO:0000313" key="11">
    <source>
        <dbReference type="EnsemblMetazoa" id="AEPI008849-PA"/>
    </source>
</evidence>
<dbReference type="Pfam" id="PF25879">
    <property type="entry name" value="WHD_LYAR"/>
    <property type="match status" value="1"/>
</dbReference>
<dbReference type="InterPro" id="IPR039999">
    <property type="entry name" value="LYAR"/>
</dbReference>
<dbReference type="PANTHER" id="PTHR13100:SF10">
    <property type="entry name" value="CELL GROWTH-REGULATING NUCLEOLAR PROTEIN"/>
    <property type="match status" value="1"/>
</dbReference>
<dbReference type="EnsemblMetazoa" id="AEPI008849-RA">
    <property type="protein sequence ID" value="AEPI008849-PA"/>
    <property type="gene ID" value="AEPI008849"/>
</dbReference>
<sequence>MVVFACNNCGESLKKQVVSTHAYRCRRDISVSCMDCQKDFTAQTYNAHTSCISEEQKYSAKGFVAKEKKGAKKQEGWIAMVRSITESKHNLPKGVKSVFDMIQRNDNIPRKEKGFMNFFANSCRFIGKNDVQAAWALIEEEVKKEKEREAKNQKSNVPAGVPSENGTTAAATNGHPQKRKLEEDVSDEQNKKKKQKANKLQENGDIDSSQTTKSKKEKQDASENGPEEEEPQPATKQKKQKTKKRKESGNEDDGTTALLEHGTNGNANTEQQEQNGTEERFDWLGVIRNTLMSKSNQMKLSKLKTKVMKRYQQLTGTECDGKFEKKFHKKMAKAGCVVENDTVRLVEA</sequence>
<feature type="compositionally biased region" description="Polar residues" evidence="8">
    <location>
        <begin position="164"/>
        <end position="175"/>
    </location>
</feature>
<dbReference type="InterPro" id="IPR036236">
    <property type="entry name" value="Znf_C2H2_sf"/>
</dbReference>
<keyword evidence="4 7" id="KW-0863">Zinc-finger</keyword>
<dbReference type="InterPro" id="IPR014898">
    <property type="entry name" value="Znf_C2H2_LYAR"/>
</dbReference>
<dbReference type="PROSITE" id="PS51804">
    <property type="entry name" value="ZF_C2HC_LYAR"/>
    <property type="match status" value="2"/>
</dbReference>
<evidence type="ECO:0000259" key="10">
    <source>
        <dbReference type="Pfam" id="PF25879"/>
    </source>
</evidence>
<dbReference type="GO" id="GO:0006364">
    <property type="term" value="P:rRNA processing"/>
    <property type="evidence" value="ECO:0007669"/>
    <property type="project" value="TreeGrafter"/>
</dbReference>
<dbReference type="STRING" id="199890.A0A182PPH0"/>
<comment type="subcellular location">
    <subcellularLocation>
        <location evidence="1">Nucleus</location>
    </subcellularLocation>
</comment>
<feature type="domain" description="Zinc finger C2H2 LYAR-type" evidence="9">
    <location>
        <begin position="31"/>
        <end position="58"/>
    </location>
</feature>
<name>A0A182PPH0_9DIPT</name>
<evidence type="ECO:0000313" key="12">
    <source>
        <dbReference type="Proteomes" id="UP000075885"/>
    </source>
</evidence>
<proteinExistence type="predicted"/>
<dbReference type="VEuPathDB" id="VectorBase:AEPI008849"/>
<evidence type="ECO:0000256" key="6">
    <source>
        <dbReference type="ARBA" id="ARBA00023242"/>
    </source>
</evidence>
<accession>A0A182PPH0</accession>
<keyword evidence="3" id="KW-0677">Repeat</keyword>
<dbReference type="InterPro" id="IPR058719">
    <property type="entry name" value="WHD_LYAR"/>
</dbReference>
<keyword evidence="2" id="KW-0479">Metal-binding</keyword>